<feature type="transmembrane region" description="Helical" evidence="6">
    <location>
        <begin position="84"/>
        <end position="103"/>
    </location>
</feature>
<feature type="domain" description="TM7S3/TM198-like" evidence="8">
    <location>
        <begin position="91"/>
        <end position="290"/>
    </location>
</feature>
<dbReference type="GO" id="GO:0016020">
    <property type="term" value="C:membrane"/>
    <property type="evidence" value="ECO:0007669"/>
    <property type="project" value="UniProtKB-SubCell"/>
</dbReference>
<feature type="compositionally biased region" description="Basic and acidic residues" evidence="5">
    <location>
        <begin position="332"/>
        <end position="342"/>
    </location>
</feature>
<dbReference type="EMBL" id="RWJN01000174">
    <property type="protein sequence ID" value="TCD65567.1"/>
    <property type="molecule type" value="Genomic_DNA"/>
</dbReference>
<evidence type="ECO:0000256" key="1">
    <source>
        <dbReference type="ARBA" id="ARBA00004141"/>
    </source>
</evidence>
<comment type="subcellular location">
    <subcellularLocation>
        <location evidence="1">Membrane</location>
        <topology evidence="1">Multi-pass membrane protein</topology>
    </subcellularLocation>
</comment>
<feature type="transmembrane region" description="Helical" evidence="6">
    <location>
        <begin position="139"/>
        <end position="157"/>
    </location>
</feature>
<dbReference type="AlphaFoldDB" id="A0A4V2MWB1"/>
<evidence type="ECO:0000259" key="8">
    <source>
        <dbReference type="Pfam" id="PF13886"/>
    </source>
</evidence>
<organism evidence="9 10">
    <name type="scientific">Steccherinum ochraceum</name>
    <dbReference type="NCBI Taxonomy" id="92696"/>
    <lineage>
        <taxon>Eukaryota</taxon>
        <taxon>Fungi</taxon>
        <taxon>Dikarya</taxon>
        <taxon>Basidiomycota</taxon>
        <taxon>Agaricomycotina</taxon>
        <taxon>Agaricomycetes</taxon>
        <taxon>Polyporales</taxon>
        <taxon>Steccherinaceae</taxon>
        <taxon>Steccherinum</taxon>
    </lineage>
</organism>
<feature type="transmembrane region" description="Helical" evidence="6">
    <location>
        <begin position="110"/>
        <end position="127"/>
    </location>
</feature>
<feature type="signal peptide" evidence="7">
    <location>
        <begin position="1"/>
        <end position="25"/>
    </location>
</feature>
<keyword evidence="7" id="KW-0732">Signal</keyword>
<name>A0A4V2MWB1_9APHY</name>
<evidence type="ECO:0000256" key="5">
    <source>
        <dbReference type="SAM" id="MobiDB-lite"/>
    </source>
</evidence>
<gene>
    <name evidence="9" type="ORF">EIP91_002487</name>
</gene>
<feature type="region of interest" description="Disordered" evidence="5">
    <location>
        <begin position="313"/>
        <end position="353"/>
    </location>
</feature>
<sequence length="353" mass="37616">MAPSSFYLLRLTLSLCVLFTAVTTATCVPRSHSSPDLSAAILKRHFPIKTADNGSLYVQDPSTNQTVEQGRASDGAGYGFDAPAIIWLAWSFAVGIPLVLAGIRLSRITTGASIGLTCVLLVWASFVNTVNAEGIGDPVIAGLCMGAFGVGFTIGVLNIGRVAGITLLAIMGGMSIGVRIILFRPGLLIPSLLYANWLIITVLGIGGFVLVLLRQRAAITGGSAAVGSLLVGLGIDLIINQQDGLSMGLRFLFDRNNSHLVDLFTRQYHPPITTEIIMAVSLAAIPLFAYLQHYIFKQPFSRIRSDSLFSIRDTPRSSNSSTRGTGETATLRPEEVLEKAEKGSYASSSKGRK</sequence>
<feature type="transmembrane region" description="Helical" evidence="6">
    <location>
        <begin position="164"/>
        <end position="182"/>
    </location>
</feature>
<dbReference type="Proteomes" id="UP000292702">
    <property type="component" value="Unassembled WGS sequence"/>
</dbReference>
<keyword evidence="2 6" id="KW-0812">Transmembrane</keyword>
<evidence type="ECO:0000256" key="7">
    <source>
        <dbReference type="SAM" id="SignalP"/>
    </source>
</evidence>
<reference evidence="9 10" key="1">
    <citation type="submission" date="2018-11" db="EMBL/GenBank/DDBJ databases">
        <title>Genome assembly of Steccherinum ochraceum LE-BIN_3174, the white-rot fungus of the Steccherinaceae family (The Residual Polyporoid clade, Polyporales, Basidiomycota).</title>
        <authorList>
            <person name="Fedorova T.V."/>
            <person name="Glazunova O.A."/>
            <person name="Landesman E.O."/>
            <person name="Moiseenko K.V."/>
            <person name="Psurtseva N.V."/>
            <person name="Savinova O.S."/>
            <person name="Shakhova N.V."/>
            <person name="Tyazhelova T.V."/>
            <person name="Vasina D.V."/>
        </authorList>
    </citation>
    <scope>NUCLEOTIDE SEQUENCE [LARGE SCALE GENOMIC DNA]</scope>
    <source>
        <strain evidence="9 10">LE-BIN_3174</strain>
    </source>
</reference>
<feature type="transmembrane region" description="Helical" evidence="6">
    <location>
        <begin position="220"/>
        <end position="239"/>
    </location>
</feature>
<feature type="compositionally biased region" description="Polar residues" evidence="5">
    <location>
        <begin position="316"/>
        <end position="328"/>
    </location>
</feature>
<keyword evidence="3 6" id="KW-1133">Transmembrane helix</keyword>
<dbReference type="OrthoDB" id="3359595at2759"/>
<dbReference type="Pfam" id="PF13886">
    <property type="entry name" value="TM7S3_TM198"/>
    <property type="match status" value="1"/>
</dbReference>
<evidence type="ECO:0000256" key="6">
    <source>
        <dbReference type="SAM" id="Phobius"/>
    </source>
</evidence>
<feature type="chain" id="PRO_5020185756" description="TM7S3/TM198-like domain-containing protein" evidence="7">
    <location>
        <begin position="26"/>
        <end position="353"/>
    </location>
</feature>
<evidence type="ECO:0000313" key="10">
    <source>
        <dbReference type="Proteomes" id="UP000292702"/>
    </source>
</evidence>
<feature type="transmembrane region" description="Helical" evidence="6">
    <location>
        <begin position="194"/>
        <end position="213"/>
    </location>
</feature>
<protein>
    <recommendedName>
        <fullName evidence="8">TM7S3/TM198-like domain-containing protein</fullName>
    </recommendedName>
</protein>
<accession>A0A4V2MWB1</accession>
<evidence type="ECO:0000313" key="9">
    <source>
        <dbReference type="EMBL" id="TCD65567.1"/>
    </source>
</evidence>
<keyword evidence="4 6" id="KW-0472">Membrane</keyword>
<feature type="transmembrane region" description="Helical" evidence="6">
    <location>
        <begin position="276"/>
        <end position="296"/>
    </location>
</feature>
<evidence type="ECO:0000256" key="2">
    <source>
        <dbReference type="ARBA" id="ARBA00022692"/>
    </source>
</evidence>
<dbReference type="InterPro" id="IPR025256">
    <property type="entry name" value="TM7S3/TM198-like_dom"/>
</dbReference>
<comment type="caution">
    <text evidence="9">The sequence shown here is derived from an EMBL/GenBank/DDBJ whole genome shotgun (WGS) entry which is preliminary data.</text>
</comment>
<keyword evidence="10" id="KW-1185">Reference proteome</keyword>
<evidence type="ECO:0000256" key="3">
    <source>
        <dbReference type="ARBA" id="ARBA00022989"/>
    </source>
</evidence>
<evidence type="ECO:0000256" key="4">
    <source>
        <dbReference type="ARBA" id="ARBA00023136"/>
    </source>
</evidence>
<proteinExistence type="predicted"/>